<reference evidence="1 2" key="1">
    <citation type="submission" date="2018-05" db="EMBL/GenBank/DDBJ databases">
        <title>Genomic Encyclopedia of Type Strains, Phase IV (KMG-IV): sequencing the most valuable type-strain genomes for metagenomic binning, comparative biology and taxonomic classification.</title>
        <authorList>
            <person name="Goeker M."/>
        </authorList>
    </citation>
    <scope>NUCLEOTIDE SEQUENCE [LARGE SCALE GENOMIC DNA]</scope>
    <source>
        <strain evidence="1 2">DSM 29661</strain>
    </source>
</reference>
<proteinExistence type="predicted"/>
<keyword evidence="2" id="KW-1185">Reference proteome</keyword>
<dbReference type="RefSeq" id="WP_110391320.1">
    <property type="nucleotide sequence ID" value="NZ_CALCOA010000244.1"/>
</dbReference>
<dbReference type="AlphaFoldDB" id="A0A318KIQ4"/>
<protein>
    <recommendedName>
        <fullName evidence="3">Tellurite resistance protein TerB</fullName>
    </recommendedName>
</protein>
<comment type="caution">
    <text evidence="1">The sequence shown here is derived from an EMBL/GenBank/DDBJ whole genome shotgun (WGS) entry which is preliminary data.</text>
</comment>
<dbReference type="InterPro" id="IPR029024">
    <property type="entry name" value="TerB-like"/>
</dbReference>
<dbReference type="Proteomes" id="UP000247555">
    <property type="component" value="Unassembled WGS sequence"/>
</dbReference>
<dbReference type="EMBL" id="QJKI01000016">
    <property type="protein sequence ID" value="PXX77649.1"/>
    <property type="molecule type" value="Genomic_DNA"/>
</dbReference>
<gene>
    <name evidence="1" type="ORF">DFR34_11629</name>
</gene>
<name>A0A318KIQ4_9NEIS</name>
<evidence type="ECO:0000313" key="1">
    <source>
        <dbReference type="EMBL" id="PXX77649.1"/>
    </source>
</evidence>
<dbReference type="OrthoDB" id="8526975at2"/>
<accession>A0A318KIQ4</accession>
<evidence type="ECO:0000313" key="2">
    <source>
        <dbReference type="Proteomes" id="UP000247555"/>
    </source>
</evidence>
<sequence length="138" mass="15818">MKRYAPNSPQAIARILCMFMMGDGVMDPRELDSFDRLDLLSLLGLERKAFLALFHDYCNDISDEAEPDGSIHLVDRARADLVLDEVTDHQKRLLTCAIALDLCKADDTISEPEMALLQYMMAKWHITLDTLEEQFIRQ</sequence>
<evidence type="ECO:0008006" key="3">
    <source>
        <dbReference type="Google" id="ProtNLM"/>
    </source>
</evidence>
<dbReference type="Gene3D" id="1.10.3680.10">
    <property type="entry name" value="TerB-like"/>
    <property type="match status" value="1"/>
</dbReference>
<dbReference type="SUPFAM" id="SSF158682">
    <property type="entry name" value="TerB-like"/>
    <property type="match status" value="1"/>
</dbReference>
<organism evidence="1 2">
    <name type="scientific">Rivihabitans pingtungensis</name>
    <dbReference type="NCBI Taxonomy" id="1054498"/>
    <lineage>
        <taxon>Bacteria</taxon>
        <taxon>Pseudomonadati</taxon>
        <taxon>Pseudomonadota</taxon>
        <taxon>Betaproteobacteria</taxon>
        <taxon>Neisseriales</taxon>
        <taxon>Aquaspirillaceae</taxon>
        <taxon>Rivihabitans</taxon>
    </lineage>
</organism>